<keyword evidence="6" id="KW-0472">Membrane</keyword>
<gene>
    <name evidence="8" type="primary">lepB2</name>
    <name evidence="8" type="ORF">CLIT_10c02900</name>
</gene>
<dbReference type="InterPro" id="IPR000223">
    <property type="entry name" value="Pept_S26A_signal_pept_1"/>
</dbReference>
<keyword evidence="9" id="KW-1185">Reference proteome</keyword>
<protein>
    <recommendedName>
        <fullName evidence="6">Signal peptidase I</fullName>
        <ecNumber evidence="6">3.4.21.89</ecNumber>
    </recommendedName>
</protein>
<keyword evidence="6" id="KW-0812">Transmembrane</keyword>
<dbReference type="PROSITE" id="PS00501">
    <property type="entry name" value="SPASE_I_1"/>
    <property type="match status" value="1"/>
</dbReference>
<evidence type="ECO:0000259" key="7">
    <source>
        <dbReference type="Pfam" id="PF10502"/>
    </source>
</evidence>
<dbReference type="CDD" id="cd06530">
    <property type="entry name" value="S26_SPase_I"/>
    <property type="match status" value="1"/>
</dbReference>
<dbReference type="EC" id="3.4.21.89" evidence="6"/>
<comment type="similarity">
    <text evidence="2 6">Belongs to the peptidase S26 family.</text>
</comment>
<dbReference type="AlphaFoldDB" id="A0A069RFK6"/>
<dbReference type="GO" id="GO:0005886">
    <property type="term" value="C:plasma membrane"/>
    <property type="evidence" value="ECO:0007669"/>
    <property type="project" value="UniProtKB-SubCell"/>
</dbReference>
<feature type="active site" evidence="5">
    <location>
        <position position="94"/>
    </location>
</feature>
<evidence type="ECO:0000256" key="5">
    <source>
        <dbReference type="PIRSR" id="PIRSR600223-1"/>
    </source>
</evidence>
<evidence type="ECO:0000256" key="3">
    <source>
        <dbReference type="ARBA" id="ARBA00022670"/>
    </source>
</evidence>
<keyword evidence="3 6" id="KW-0645">Protease</keyword>
<evidence type="ECO:0000256" key="1">
    <source>
        <dbReference type="ARBA" id="ARBA00004401"/>
    </source>
</evidence>
<dbReference type="Pfam" id="PF10502">
    <property type="entry name" value="Peptidase_S26"/>
    <property type="match status" value="1"/>
</dbReference>
<comment type="caution">
    <text evidence="8">The sequence shown here is derived from an EMBL/GenBank/DDBJ whole genome shotgun (WGS) entry which is preliminary data.</text>
</comment>
<dbReference type="PANTHER" id="PTHR43390:SF1">
    <property type="entry name" value="CHLOROPLAST PROCESSING PEPTIDASE"/>
    <property type="match status" value="1"/>
</dbReference>
<keyword evidence="4 6" id="KW-0378">Hydrolase</keyword>
<keyword evidence="6" id="KW-1133">Transmembrane helix</keyword>
<dbReference type="Gene3D" id="2.10.109.10">
    <property type="entry name" value="Umud Fragment, subunit A"/>
    <property type="match status" value="1"/>
</dbReference>
<feature type="active site" evidence="5">
    <location>
        <position position="47"/>
    </location>
</feature>
<organism evidence="8 9">
    <name type="scientific">Peptoclostridium litorale DSM 5388</name>
    <dbReference type="NCBI Taxonomy" id="1121324"/>
    <lineage>
        <taxon>Bacteria</taxon>
        <taxon>Bacillati</taxon>
        <taxon>Bacillota</taxon>
        <taxon>Clostridia</taxon>
        <taxon>Peptostreptococcales</taxon>
        <taxon>Peptoclostridiaceae</taxon>
        <taxon>Peptoclostridium</taxon>
    </lineage>
</organism>
<dbReference type="EMBL" id="JJMM01000010">
    <property type="protein sequence ID" value="KDR95563.1"/>
    <property type="molecule type" value="Genomic_DNA"/>
</dbReference>
<dbReference type="PRINTS" id="PR00727">
    <property type="entry name" value="LEADERPTASE"/>
</dbReference>
<accession>A0A069RFK6</accession>
<proteinExistence type="inferred from homology"/>
<dbReference type="STRING" id="1121324.CLIT_10c02900"/>
<evidence type="ECO:0000256" key="4">
    <source>
        <dbReference type="ARBA" id="ARBA00022801"/>
    </source>
</evidence>
<evidence type="ECO:0000313" key="9">
    <source>
        <dbReference type="Proteomes" id="UP000027946"/>
    </source>
</evidence>
<evidence type="ECO:0000256" key="2">
    <source>
        <dbReference type="ARBA" id="ARBA00009370"/>
    </source>
</evidence>
<dbReference type="eggNOG" id="COG0681">
    <property type="taxonomic scope" value="Bacteria"/>
</dbReference>
<dbReference type="PANTHER" id="PTHR43390">
    <property type="entry name" value="SIGNAL PEPTIDASE I"/>
    <property type="match status" value="1"/>
</dbReference>
<dbReference type="NCBIfam" id="TIGR02227">
    <property type="entry name" value="sigpep_I_bact"/>
    <property type="match status" value="1"/>
</dbReference>
<sequence>MWEKEEMEKMSNVTKEILDWVKTIVVSLVIALVITTFIRPTLVKGSSMYPTLEENDYLIINKIAYKSGVPEKGDIVVFKSDLMQENGKKKDLVKRIVAVEGDQIQVTEGEVYVNGEMLDEDYINGDYTDGYVDIEVPKGYVFAMGDNRPNSLDSRDSRVGIVPVDHIVGKVGIRLFPFDKITKF</sequence>
<dbReference type="GO" id="GO:0004252">
    <property type="term" value="F:serine-type endopeptidase activity"/>
    <property type="evidence" value="ECO:0007669"/>
    <property type="project" value="InterPro"/>
</dbReference>
<evidence type="ECO:0000256" key="6">
    <source>
        <dbReference type="RuleBase" id="RU362042"/>
    </source>
</evidence>
<dbReference type="GO" id="GO:0009003">
    <property type="term" value="F:signal peptidase activity"/>
    <property type="evidence" value="ECO:0007669"/>
    <property type="project" value="UniProtKB-EC"/>
</dbReference>
<comment type="catalytic activity">
    <reaction evidence="6">
        <text>Cleavage of hydrophobic, N-terminal signal or leader sequences from secreted and periplasmic proteins.</text>
        <dbReference type="EC" id="3.4.21.89"/>
    </reaction>
</comment>
<dbReference type="InterPro" id="IPR019756">
    <property type="entry name" value="Pept_S26A_signal_pept_1_Ser-AS"/>
</dbReference>
<reference evidence="8 9" key="1">
    <citation type="submission" date="2014-03" db="EMBL/GenBank/DDBJ databases">
        <title>Genome sequence of Clostridium litorale W6, DSM 5388.</title>
        <authorList>
            <person name="Poehlein A."/>
            <person name="Jagirdar A."/>
            <person name="Khonsari B."/>
            <person name="Chibani C.M."/>
            <person name="Gutierrez Gutierrez D.A."/>
            <person name="Davydova E."/>
            <person name="Alghaithi H.S."/>
            <person name="Nair K.P."/>
            <person name="Dhamotharan K."/>
            <person name="Chandran L."/>
            <person name="G W."/>
            <person name="Daniel R."/>
        </authorList>
    </citation>
    <scope>NUCLEOTIDE SEQUENCE [LARGE SCALE GENOMIC DNA]</scope>
    <source>
        <strain evidence="8 9">W6</strain>
    </source>
</reference>
<dbReference type="GO" id="GO:0006465">
    <property type="term" value="P:signal peptide processing"/>
    <property type="evidence" value="ECO:0007669"/>
    <property type="project" value="InterPro"/>
</dbReference>
<dbReference type="SUPFAM" id="SSF51306">
    <property type="entry name" value="LexA/Signal peptidase"/>
    <property type="match status" value="1"/>
</dbReference>
<dbReference type="InterPro" id="IPR019533">
    <property type="entry name" value="Peptidase_S26"/>
</dbReference>
<evidence type="ECO:0000313" key="8">
    <source>
        <dbReference type="EMBL" id="KDR95563.1"/>
    </source>
</evidence>
<name>A0A069RFK6_PEPLI</name>
<comment type="subcellular location">
    <subcellularLocation>
        <location evidence="1">Cell membrane</location>
        <topology evidence="1">Single-pass type II membrane protein</topology>
    </subcellularLocation>
    <subcellularLocation>
        <location evidence="6">Membrane</location>
        <topology evidence="6">Single-pass type II membrane protein</topology>
    </subcellularLocation>
</comment>
<dbReference type="InterPro" id="IPR036286">
    <property type="entry name" value="LexA/Signal_pep-like_sf"/>
</dbReference>
<dbReference type="Proteomes" id="UP000027946">
    <property type="component" value="Unassembled WGS sequence"/>
</dbReference>
<feature type="domain" description="Peptidase S26" evidence="7">
    <location>
        <begin position="18"/>
        <end position="175"/>
    </location>
</feature>
<feature type="transmembrane region" description="Helical" evidence="6">
    <location>
        <begin position="20"/>
        <end position="38"/>
    </location>
</feature>